<gene>
    <name evidence="2" type="ORF">FHS97_000248</name>
</gene>
<proteinExistence type="predicted"/>
<feature type="signal peptide" evidence="1">
    <location>
        <begin position="1"/>
        <end position="16"/>
    </location>
</feature>
<comment type="caution">
    <text evidence="2">The sequence shown here is derived from an EMBL/GenBank/DDBJ whole genome shotgun (WGS) entry which is preliminary data.</text>
</comment>
<dbReference type="SUPFAM" id="SSF159501">
    <property type="entry name" value="EreA/ChaN-like"/>
    <property type="match status" value="1"/>
</dbReference>
<dbReference type="RefSeq" id="WP_184032574.1">
    <property type="nucleotide sequence ID" value="NZ_BAABAR010000002.1"/>
</dbReference>
<keyword evidence="1" id="KW-0732">Signal</keyword>
<sequence>MSILPLLLLTLAPAGAKVVVNATEKADVRSPMPPGWDEVDGLHPRYVVFGELHGTREAPAFVAQVVCALAARGKRVLLAVEHPATEDEALRKAWNLPERRFANALFRTAWTFSNDGRDSRAMFDMIVRLQRLKTRGAAISITSFNGMRDEAQEARWAHLPSQGPHEAAQAENIRIAEARGTYDLVIVLAGNFHASRLALDRGAGRLDTMANHLARSGLTISLNMRSSGGTAWNCSTKPDVHYEVGRPLPPDALECADFPYRDRPDLHRPRYIHIGALPGEKVTPDFDGFFWLGETSGSAPKKKQ</sequence>
<name>A0ABR6N0P5_9SPHN</name>
<dbReference type="EMBL" id="JACIJN010000001">
    <property type="protein sequence ID" value="MBB5724348.1"/>
    <property type="molecule type" value="Genomic_DNA"/>
</dbReference>
<reference evidence="2 3" key="1">
    <citation type="submission" date="2020-08" db="EMBL/GenBank/DDBJ databases">
        <title>Genomic Encyclopedia of Type Strains, Phase IV (KMG-IV): sequencing the most valuable type-strain genomes for metagenomic binning, comparative biology and taxonomic classification.</title>
        <authorList>
            <person name="Goeker M."/>
        </authorList>
    </citation>
    <scope>NUCLEOTIDE SEQUENCE [LARGE SCALE GENOMIC DNA]</scope>
    <source>
        <strain evidence="2 3">DSM 101535</strain>
    </source>
</reference>
<keyword evidence="3" id="KW-1185">Reference proteome</keyword>
<organism evidence="2 3">
    <name type="scientific">Sphingomonas endophytica</name>
    <dbReference type="NCBI Taxonomy" id="869719"/>
    <lineage>
        <taxon>Bacteria</taxon>
        <taxon>Pseudomonadati</taxon>
        <taxon>Pseudomonadota</taxon>
        <taxon>Alphaproteobacteria</taxon>
        <taxon>Sphingomonadales</taxon>
        <taxon>Sphingomonadaceae</taxon>
        <taxon>Sphingomonas</taxon>
    </lineage>
</organism>
<dbReference type="Proteomes" id="UP000560131">
    <property type="component" value="Unassembled WGS sequence"/>
</dbReference>
<feature type="chain" id="PRO_5046343641" evidence="1">
    <location>
        <begin position="17"/>
        <end position="304"/>
    </location>
</feature>
<evidence type="ECO:0000313" key="3">
    <source>
        <dbReference type="Proteomes" id="UP000560131"/>
    </source>
</evidence>
<evidence type="ECO:0000256" key="1">
    <source>
        <dbReference type="SAM" id="SignalP"/>
    </source>
</evidence>
<accession>A0ABR6N0P5</accession>
<protein>
    <submittedName>
        <fullName evidence="2">Nucleotide-binding universal stress UspA family protein</fullName>
    </submittedName>
</protein>
<evidence type="ECO:0000313" key="2">
    <source>
        <dbReference type="EMBL" id="MBB5724348.1"/>
    </source>
</evidence>